<feature type="compositionally biased region" description="Basic and acidic residues" evidence="1">
    <location>
        <begin position="571"/>
        <end position="581"/>
    </location>
</feature>
<keyword evidence="2" id="KW-0472">Membrane</keyword>
<feature type="compositionally biased region" description="Basic and acidic residues" evidence="1">
    <location>
        <begin position="1085"/>
        <end position="1095"/>
    </location>
</feature>
<organism evidence="3 6">
    <name type="scientific">Durio zibethinus</name>
    <name type="common">Durian</name>
    <dbReference type="NCBI Taxonomy" id="66656"/>
    <lineage>
        <taxon>Eukaryota</taxon>
        <taxon>Viridiplantae</taxon>
        <taxon>Streptophyta</taxon>
        <taxon>Embryophyta</taxon>
        <taxon>Tracheophyta</taxon>
        <taxon>Spermatophyta</taxon>
        <taxon>Magnoliopsida</taxon>
        <taxon>eudicotyledons</taxon>
        <taxon>Gunneridae</taxon>
        <taxon>Pentapetalae</taxon>
        <taxon>rosids</taxon>
        <taxon>malvids</taxon>
        <taxon>Malvales</taxon>
        <taxon>Malvaceae</taxon>
        <taxon>Helicteroideae</taxon>
        <taxon>Durio</taxon>
    </lineage>
</organism>
<dbReference type="GeneID" id="111297963"/>
<feature type="compositionally biased region" description="Polar residues" evidence="1">
    <location>
        <begin position="966"/>
        <end position="978"/>
    </location>
</feature>
<evidence type="ECO:0000313" key="4">
    <source>
        <dbReference type="RefSeq" id="XP_022748315.1"/>
    </source>
</evidence>
<feature type="region of interest" description="Disordered" evidence="1">
    <location>
        <begin position="660"/>
        <end position="758"/>
    </location>
</feature>
<feature type="region of interest" description="Disordered" evidence="1">
    <location>
        <begin position="1373"/>
        <end position="1397"/>
    </location>
</feature>
<dbReference type="RefSeq" id="XP_022748315.1">
    <property type="nucleotide sequence ID" value="XM_022892580.1"/>
</dbReference>
<protein>
    <submittedName>
        <fullName evidence="4 5">Uncharacterized protein LOC111297963 isoform X1</fullName>
    </submittedName>
</protein>
<keyword evidence="2" id="KW-1133">Transmembrane helix</keyword>
<feature type="compositionally biased region" description="Basic and acidic residues" evidence="1">
    <location>
        <begin position="954"/>
        <end position="964"/>
    </location>
</feature>
<feature type="transmembrane region" description="Helical" evidence="2">
    <location>
        <begin position="51"/>
        <end position="74"/>
    </location>
</feature>
<feature type="compositionally biased region" description="Basic and acidic residues" evidence="1">
    <location>
        <begin position="1018"/>
        <end position="1031"/>
    </location>
</feature>
<evidence type="ECO:0000256" key="1">
    <source>
        <dbReference type="SAM" id="MobiDB-lite"/>
    </source>
</evidence>
<sequence>MALERLEFGVRVRKFMVISVKTCYRSVWNHPILVGLVCFLIFLYRSFPLLFSVLVTASPVLVCTAVLLGALLSFGSPNIPEIDEKEEEKVSHEVSPLKTGATEDDTVIKRDVGDDGFVVERHVGKRWDIVENADEKVSLVDNEVSEIEEDDGSVCYTPLVNEDLDSRDIRCENGVIDGVDGMLNDSLVEKKREIQLEMQGSEGLLSMGEAVKDQHLLANEVRDRNLEVEDGKFPAVFGDDDGDGDDDESLDSGSGGAKSSSPDASMADIILMLDELHPLLGSEAPQPAQMSHDGSDAGSERSHDSSNDESVESDESENQGEEDNDNEEDEGEGEGTKGDKEDESKSAIKWTEDDQKNLMDLGTLELERNQRLENLIARRRARKSMSFMAEKNLIDLDSADIPLNITPISTTRRNPFELPYVSYDDLGLPPIPGSAPPNLQPKRNPFDLPYDSGEEKPDLKGDSFQEEFSGFNQRETVSQREAFFRRHESFNVGPSSLGVPRQELKWKPYFVPERFVTEGASPSSFQRQSSEVSESKLSSVPDTESASSVVDEEDNKPNELDVSQETELNLNEDHASVRDEQESQSSGDVDHAKNRNVHHDMVEITLGDGESQLEMESNLSEYGATTHVELDAYEIHPRTEPVEEGYSSRSSLSSLSEIDEKISDVKGEGSAGFEPRDHEIKESGISTQPSFEESELHFTSRVVDDNQRREPVYDSSPPSIENFLSFSSVNGNEPRARDLPENGEHGVTYAGSSGVSSTSAVHIVSMVPESVAEYVSTNAGSSSLYEGLKEDVPNKEESFTPNQVDLSSLGAETTVAVDQEIGEVLDSSPEEQQHPIHHNKSSEAEPVDRCAVDKKDTQLEQDEIHLSSSPEDNLIEGSVMPNGEIIQTECDQMHSPNSDASLDVDGHHDKDEELSSIALTYRNMPSNDISPSTAEEPGHVVMAQVSETQSSEANLREEHKKESEMDQVQSPCSDSNIYTGLDRGINVEEIPSDSSYLDVPSRENPSPESEKQLLWSDKPTDEPPIDEHDKLGVSYEPSLVESESRGVLNIVNDDANIHEVHDSEDKLSTNLSSMTLESASSPFESTKHTLPTDREDLKDKILNKIESEGPKEVSEHFSYAEVYATHVNEENISEEEDEIKEIDEGILSELDTVGDFNVKEIGLSEESHVAYTESALLPEYIKTKTTVELPVLEARSVEDIDLAIKQLDEGVDVEEVILPSMIVNQQAHADANSKLPVVDARSLEDIHNAFQQGPESDPSELPHSSDLRNGSSEAERLEAISVEDVDLAYKQLGAVDVEEVILPGMIENQQDHADTNSKLPVVEAGSLEDIHNAFQQGPESNPAELPQSTDLINGSSEVEQHDVVSTKEVVSGIQENSENAAGEQKNENEETEDRKTEANVELPVLEARSVEDIELAFKQLDEGVDFEEVILPSIIQNQQDHADTNSKLPVVEARSLEDIHNAFQRGPESNPAQLPHSSGLRNGSSEVERHDAVPPKEFEVSDVVSGIQENSENAAGGPENEYEEASEKSKYQTLKV</sequence>
<feature type="compositionally biased region" description="Acidic residues" evidence="1">
    <location>
        <begin position="307"/>
        <end position="333"/>
    </location>
</feature>
<dbReference type="RefSeq" id="XP_022748317.1">
    <property type="nucleotide sequence ID" value="XM_022892582.1"/>
</dbReference>
<keyword evidence="3" id="KW-1185">Reference proteome</keyword>
<feature type="region of interest" description="Disordered" evidence="1">
    <location>
        <begin position="230"/>
        <end position="263"/>
    </location>
</feature>
<keyword evidence="2" id="KW-0812">Transmembrane</keyword>
<feature type="region of interest" description="Disordered" evidence="1">
    <location>
        <begin position="431"/>
        <end position="464"/>
    </location>
</feature>
<evidence type="ECO:0000313" key="5">
    <source>
        <dbReference type="RefSeq" id="XP_022748316.1"/>
    </source>
</evidence>
<dbReference type="RefSeq" id="XP_022748316.1">
    <property type="nucleotide sequence ID" value="XM_022892581.1"/>
</dbReference>
<feature type="region of interest" description="Disordered" evidence="1">
    <location>
        <begin position="946"/>
        <end position="1032"/>
    </location>
</feature>
<feature type="region of interest" description="Disordered" evidence="1">
    <location>
        <begin position="1075"/>
        <end position="1095"/>
    </location>
</feature>
<proteinExistence type="predicted"/>
<feature type="region of interest" description="Disordered" evidence="1">
    <location>
        <begin position="282"/>
        <end position="362"/>
    </location>
</feature>
<evidence type="ECO:0000256" key="2">
    <source>
        <dbReference type="SAM" id="Phobius"/>
    </source>
</evidence>
<accession>A0A6P5Z6X3</accession>
<feature type="region of interest" description="Disordered" evidence="1">
    <location>
        <begin position="1250"/>
        <end position="1272"/>
    </location>
</feature>
<feature type="compositionally biased region" description="Low complexity" evidence="1">
    <location>
        <begin position="529"/>
        <end position="540"/>
    </location>
</feature>
<dbReference type="OrthoDB" id="1908091at2759"/>
<feature type="compositionally biased region" description="Polar residues" evidence="1">
    <location>
        <begin position="1470"/>
        <end position="1485"/>
    </location>
</feature>
<dbReference type="PANTHER" id="PTHR33870">
    <property type="entry name" value="CARDIOMYOPATHY-ASSOCIATED PROTEIN"/>
    <property type="match status" value="1"/>
</dbReference>
<feature type="compositionally biased region" description="Basic and acidic residues" evidence="1">
    <location>
        <begin position="694"/>
        <end position="712"/>
    </location>
</feature>
<dbReference type="Proteomes" id="UP000515121">
    <property type="component" value="Unplaced"/>
</dbReference>
<feature type="compositionally biased region" description="Low complexity" evidence="1">
    <location>
        <begin position="746"/>
        <end position="758"/>
    </location>
</feature>
<feature type="compositionally biased region" description="Basic and acidic residues" evidence="1">
    <location>
        <begin position="734"/>
        <end position="744"/>
    </location>
</feature>
<feature type="region of interest" description="Disordered" evidence="1">
    <location>
        <begin position="1463"/>
        <end position="1536"/>
    </location>
</feature>
<gene>
    <name evidence="4 5 6" type="primary">LOC111297963</name>
</gene>
<feature type="region of interest" description="Disordered" evidence="1">
    <location>
        <begin position="827"/>
        <end position="876"/>
    </location>
</feature>
<evidence type="ECO:0000313" key="3">
    <source>
        <dbReference type="Proteomes" id="UP000515121"/>
    </source>
</evidence>
<dbReference type="KEGG" id="dzi:111297963"/>
<feature type="compositionally biased region" description="Basic and acidic residues" evidence="1">
    <location>
        <begin position="1384"/>
        <end position="1397"/>
    </location>
</feature>
<feature type="compositionally biased region" description="Basic and acidic residues" evidence="1">
    <location>
        <begin position="840"/>
        <end position="865"/>
    </location>
</feature>
<feature type="compositionally biased region" description="Polar residues" evidence="1">
    <location>
        <begin position="716"/>
        <end position="731"/>
    </location>
</feature>
<reference evidence="4 5" key="1">
    <citation type="submission" date="2025-04" db="UniProtKB">
        <authorList>
            <consortium name="RefSeq"/>
        </authorList>
    </citation>
    <scope>IDENTIFICATION</scope>
    <source>
        <tissue evidence="4 5">Fruit stalk</tissue>
    </source>
</reference>
<feature type="transmembrane region" description="Helical" evidence="2">
    <location>
        <begin position="27"/>
        <end position="44"/>
    </location>
</feature>
<feature type="compositionally biased region" description="Basic and acidic residues" evidence="1">
    <location>
        <begin position="1486"/>
        <end position="1499"/>
    </location>
</feature>
<feature type="compositionally biased region" description="Basic and acidic residues" evidence="1">
    <location>
        <begin position="293"/>
        <end position="306"/>
    </location>
</feature>
<feature type="region of interest" description="Disordered" evidence="1">
    <location>
        <begin position="519"/>
        <end position="596"/>
    </location>
</feature>
<feature type="compositionally biased region" description="Basic and acidic residues" evidence="1">
    <location>
        <begin position="334"/>
        <end position="357"/>
    </location>
</feature>
<feature type="compositionally biased region" description="Polar residues" evidence="1">
    <location>
        <begin position="1075"/>
        <end position="1084"/>
    </location>
</feature>
<feature type="compositionally biased region" description="Basic and acidic residues" evidence="1">
    <location>
        <begin position="453"/>
        <end position="463"/>
    </location>
</feature>
<evidence type="ECO:0000313" key="6">
    <source>
        <dbReference type="RefSeq" id="XP_022748317.1"/>
    </source>
</evidence>
<dbReference type="PANTHER" id="PTHR33870:SF4">
    <property type="entry name" value="CARDIOMYOPATHY-ASSOCIATED PROTEIN"/>
    <property type="match status" value="1"/>
</dbReference>
<name>A0A6P5Z6X3_DURZI</name>
<feature type="compositionally biased region" description="Acidic residues" evidence="1">
    <location>
        <begin position="238"/>
        <end position="250"/>
    </location>
</feature>